<evidence type="ECO:0000313" key="3">
    <source>
        <dbReference type="Proteomes" id="UP000654604"/>
    </source>
</evidence>
<dbReference type="SMART" id="SM00332">
    <property type="entry name" value="PP2Cc"/>
    <property type="match status" value="1"/>
</dbReference>
<dbReference type="NCBIfam" id="NF011149">
    <property type="entry name" value="PRK14559.1"/>
    <property type="match status" value="1"/>
</dbReference>
<sequence>MSTSPDDLILCQCIFSIPQDRDLEIPFGELDNGENLSRYALAMSYDHDQLTPFATKGDRHYYELLVTDTQPEKLSSLDENLEKVVEFDRKSLINAGIPGLAFPYLTLTEYSPLVPDLLDAWQDDQGSEYVIINQRDNWQSLSHFLSNNNITNHQVFHHLKTMAKLWKDLQKLKCAQTLLEEDNLGIGDSGDLEIKKLYFDDLDNLPHIRQLVEQWIFILEENNQTDAATPIKGLMEKIEEGKIDEIKELSEALNLIHQQAQLDDLLDENEEEFLIPPDKELEELADQFDFDEAEDDQEATVINNGENIDEQPTVVLPMTLLSLAECGMTDIGMKRSHNEDCFAVETKINKRETPQGIFCTGKGFFLVCDGMGGHAGGEVASALAVKTLYQYFQEHWQDELPEEEIIKEGILEANRVIYDANIDKGNLGAGRMGTTVVMTLVQDNQVAIAHVGDSRIYRVTRKWGLEQLTTDHSVAQAEMKNGIEPEIAFARPDAYQLTQALGPRKREFVHPEVSFLEVKEDTLFLMCSDGLSDNELLENNWQSVLLPLLSSKANLQEGSAHLLELANQINGHDNITCILARIKVQPNLEQKNPLL</sequence>
<dbReference type="PROSITE" id="PS51746">
    <property type="entry name" value="PPM_2"/>
    <property type="match status" value="1"/>
</dbReference>
<dbReference type="Pfam" id="PF13672">
    <property type="entry name" value="PP2C_2"/>
    <property type="match status" value="1"/>
</dbReference>
<comment type="caution">
    <text evidence="2">The sequence shown here is derived from an EMBL/GenBank/DDBJ whole genome shotgun (WGS) entry which is preliminary data.</text>
</comment>
<evidence type="ECO:0000259" key="1">
    <source>
        <dbReference type="PROSITE" id="PS51746"/>
    </source>
</evidence>
<evidence type="ECO:0000313" key="2">
    <source>
        <dbReference type="EMBL" id="MBE9222328.1"/>
    </source>
</evidence>
<gene>
    <name evidence="2" type="ORF">IQ215_06420</name>
</gene>
<dbReference type="Proteomes" id="UP000654604">
    <property type="component" value="Unassembled WGS sequence"/>
</dbReference>
<protein>
    <submittedName>
        <fullName evidence="2">Serine/threonine phosphatase</fullName>
    </submittedName>
</protein>
<dbReference type="SMART" id="SM00331">
    <property type="entry name" value="PP2C_SIG"/>
    <property type="match status" value="1"/>
</dbReference>
<dbReference type="InterPro" id="IPR001932">
    <property type="entry name" value="PPM-type_phosphatase-like_dom"/>
</dbReference>
<proteinExistence type="predicted"/>
<reference evidence="2 3" key="1">
    <citation type="submission" date="2020-10" db="EMBL/GenBank/DDBJ databases">
        <authorList>
            <person name="Castelo-Branco R."/>
            <person name="Eusebio N."/>
            <person name="Adriana R."/>
            <person name="Vieira A."/>
            <person name="Brugerolle De Fraissinette N."/>
            <person name="Rezende De Castro R."/>
            <person name="Schneider M.P."/>
            <person name="Vasconcelos V."/>
            <person name="Leao P.N."/>
        </authorList>
    </citation>
    <scope>NUCLEOTIDE SEQUENCE [LARGE SCALE GENOMIC DNA]</scope>
    <source>
        <strain evidence="2 3">LEGE 03274</strain>
    </source>
</reference>
<accession>A0ABR9V357</accession>
<dbReference type="Gene3D" id="3.60.40.10">
    <property type="entry name" value="PPM-type phosphatase domain"/>
    <property type="match status" value="1"/>
</dbReference>
<name>A0ABR9V357_9CHRO</name>
<feature type="domain" description="PPM-type phosphatase" evidence="1">
    <location>
        <begin position="325"/>
        <end position="582"/>
    </location>
</feature>
<dbReference type="PANTHER" id="PTHR47992">
    <property type="entry name" value="PROTEIN PHOSPHATASE"/>
    <property type="match status" value="1"/>
</dbReference>
<organism evidence="2 3">
    <name type="scientific">Cyanobacterium stanieri LEGE 03274</name>
    <dbReference type="NCBI Taxonomy" id="1828756"/>
    <lineage>
        <taxon>Bacteria</taxon>
        <taxon>Bacillati</taxon>
        <taxon>Cyanobacteriota</taxon>
        <taxon>Cyanophyceae</taxon>
        <taxon>Oscillatoriophycideae</taxon>
        <taxon>Chroococcales</taxon>
        <taxon>Geminocystaceae</taxon>
        <taxon>Cyanobacterium</taxon>
    </lineage>
</organism>
<keyword evidence="3" id="KW-1185">Reference proteome</keyword>
<dbReference type="InterPro" id="IPR015655">
    <property type="entry name" value="PP2C"/>
</dbReference>
<dbReference type="EMBL" id="JADEWC010000010">
    <property type="protein sequence ID" value="MBE9222328.1"/>
    <property type="molecule type" value="Genomic_DNA"/>
</dbReference>
<dbReference type="SUPFAM" id="SSF81606">
    <property type="entry name" value="PP2C-like"/>
    <property type="match status" value="1"/>
</dbReference>
<dbReference type="CDD" id="cd00143">
    <property type="entry name" value="PP2Cc"/>
    <property type="match status" value="1"/>
</dbReference>
<dbReference type="InterPro" id="IPR036457">
    <property type="entry name" value="PPM-type-like_dom_sf"/>
</dbReference>